<protein>
    <submittedName>
        <fullName evidence="1">Uncharacterized protein</fullName>
    </submittedName>
</protein>
<accession>A0AAD9W588</accession>
<reference evidence="1" key="1">
    <citation type="submission" date="2023-06" db="EMBL/GenBank/DDBJ databases">
        <authorList>
            <person name="Noh H."/>
        </authorList>
    </citation>
    <scope>NUCLEOTIDE SEQUENCE</scope>
    <source>
        <strain evidence="1">DUCC20226</strain>
    </source>
</reference>
<evidence type="ECO:0000313" key="2">
    <source>
        <dbReference type="Proteomes" id="UP001265746"/>
    </source>
</evidence>
<gene>
    <name evidence="1" type="ORF">N8I77_008446</name>
</gene>
<proteinExistence type="predicted"/>
<comment type="caution">
    <text evidence="1">The sequence shown here is derived from an EMBL/GenBank/DDBJ whole genome shotgun (WGS) entry which is preliminary data.</text>
</comment>
<organism evidence="1 2">
    <name type="scientific">Phomopsis amygdali</name>
    <name type="common">Fusicoccum amygdali</name>
    <dbReference type="NCBI Taxonomy" id="1214568"/>
    <lineage>
        <taxon>Eukaryota</taxon>
        <taxon>Fungi</taxon>
        <taxon>Dikarya</taxon>
        <taxon>Ascomycota</taxon>
        <taxon>Pezizomycotina</taxon>
        <taxon>Sordariomycetes</taxon>
        <taxon>Sordariomycetidae</taxon>
        <taxon>Diaporthales</taxon>
        <taxon>Diaporthaceae</taxon>
        <taxon>Diaporthe</taxon>
    </lineage>
</organism>
<dbReference type="EMBL" id="JAUJFL010000004">
    <property type="protein sequence ID" value="KAK2605620.1"/>
    <property type="molecule type" value="Genomic_DNA"/>
</dbReference>
<dbReference type="AlphaFoldDB" id="A0AAD9W588"/>
<keyword evidence="2" id="KW-1185">Reference proteome</keyword>
<evidence type="ECO:0000313" key="1">
    <source>
        <dbReference type="EMBL" id="KAK2605620.1"/>
    </source>
</evidence>
<dbReference type="Proteomes" id="UP001265746">
    <property type="component" value="Unassembled WGS sequence"/>
</dbReference>
<sequence>MEYLSKFDYSVRFLRGRINDDSNFRIQQEYSYYTGYYPTTDDDGRPFLILFFNSARFDDAMLSGNIQTMPFRRSELNELLQSLHGSFPELDTRPIGIVIVNGRWHTSRSIVSPGIQCLNLIIASEHNWYHGDLRWGIHVGTEENKLDGVNPYWSSGSLVELVGRTGPFYLDIAADTKYAVDENKTGWVIKAAVALLRDVREPVEHFFGIEGREGMIENYYRICRWRQMLLPRAAALYGPDSPQYKAILSTVTRPSDRREAESPSTFGLAALPRWKHLLSRIAMADKPYDDQVIWRSIFSQREYRGGAD</sequence>
<name>A0AAD9W588_PHOAM</name>